<dbReference type="SUPFAM" id="SSF63867">
    <property type="entry name" value="MoeA C-terminal domain-like"/>
    <property type="match status" value="1"/>
</dbReference>
<evidence type="ECO:0000256" key="4">
    <source>
        <dbReference type="ARBA" id="ARBA00010763"/>
    </source>
</evidence>
<dbReference type="SMART" id="SM00852">
    <property type="entry name" value="MoCF_biosynth"/>
    <property type="match status" value="1"/>
</dbReference>
<evidence type="ECO:0000313" key="14">
    <source>
        <dbReference type="Proteomes" id="UP000294911"/>
    </source>
</evidence>
<dbReference type="GO" id="GO:0005829">
    <property type="term" value="C:cytosol"/>
    <property type="evidence" value="ECO:0007669"/>
    <property type="project" value="TreeGrafter"/>
</dbReference>
<dbReference type="GO" id="GO:0006777">
    <property type="term" value="P:Mo-molybdopterin cofactor biosynthetic process"/>
    <property type="evidence" value="ECO:0007669"/>
    <property type="project" value="UniProtKB-UniRule"/>
</dbReference>
<dbReference type="UniPathway" id="UPA00344"/>
<evidence type="ECO:0000256" key="3">
    <source>
        <dbReference type="ARBA" id="ARBA00005046"/>
    </source>
</evidence>
<dbReference type="PANTHER" id="PTHR10192">
    <property type="entry name" value="MOLYBDOPTERIN BIOSYNTHESIS PROTEIN"/>
    <property type="match status" value="1"/>
</dbReference>
<dbReference type="EC" id="2.10.1.1" evidence="11"/>
<evidence type="ECO:0000256" key="5">
    <source>
        <dbReference type="ARBA" id="ARBA00022505"/>
    </source>
</evidence>
<evidence type="ECO:0000259" key="12">
    <source>
        <dbReference type="SMART" id="SM00852"/>
    </source>
</evidence>
<comment type="function">
    <text evidence="2 11">Catalyzes the insertion of molybdate into adenylated molybdopterin with the concomitant release of AMP.</text>
</comment>
<dbReference type="InterPro" id="IPR038987">
    <property type="entry name" value="MoeA-like"/>
</dbReference>
<evidence type="ECO:0000256" key="7">
    <source>
        <dbReference type="ARBA" id="ARBA00022723"/>
    </source>
</evidence>
<evidence type="ECO:0000256" key="10">
    <source>
        <dbReference type="ARBA" id="ARBA00047317"/>
    </source>
</evidence>
<dbReference type="PANTHER" id="PTHR10192:SF5">
    <property type="entry name" value="GEPHYRIN"/>
    <property type="match status" value="1"/>
</dbReference>
<keyword evidence="5 11" id="KW-0500">Molybdenum</keyword>
<proteinExistence type="inferred from homology"/>
<feature type="domain" description="MoaB/Mog" evidence="12">
    <location>
        <begin position="183"/>
        <end position="319"/>
    </location>
</feature>
<gene>
    <name evidence="13" type="ORF">EV191_101539</name>
</gene>
<dbReference type="CDD" id="cd00887">
    <property type="entry name" value="MoeA"/>
    <property type="match status" value="1"/>
</dbReference>
<dbReference type="SUPFAM" id="SSF53218">
    <property type="entry name" value="Molybdenum cofactor biosynthesis proteins"/>
    <property type="match status" value="1"/>
</dbReference>
<comment type="similarity">
    <text evidence="4 11">Belongs to the MoeA family.</text>
</comment>
<accession>A0A4V2SUZ4</accession>
<dbReference type="SUPFAM" id="SSF63882">
    <property type="entry name" value="MoeA N-terminal region -like"/>
    <property type="match status" value="1"/>
</dbReference>
<organism evidence="13 14">
    <name type="scientific">Tamaricihabitans halophyticus</name>
    <dbReference type="NCBI Taxonomy" id="1262583"/>
    <lineage>
        <taxon>Bacteria</taxon>
        <taxon>Bacillati</taxon>
        <taxon>Actinomycetota</taxon>
        <taxon>Actinomycetes</taxon>
        <taxon>Pseudonocardiales</taxon>
        <taxon>Pseudonocardiaceae</taxon>
        <taxon>Tamaricihabitans</taxon>
    </lineage>
</organism>
<dbReference type="Gene3D" id="3.40.980.10">
    <property type="entry name" value="MoaB/Mog-like domain"/>
    <property type="match status" value="1"/>
</dbReference>
<keyword evidence="14" id="KW-1185">Reference proteome</keyword>
<keyword evidence="6 11" id="KW-0808">Transferase</keyword>
<keyword evidence="8 11" id="KW-0460">Magnesium</keyword>
<dbReference type="InterPro" id="IPR036135">
    <property type="entry name" value="MoeA_linker/N_sf"/>
</dbReference>
<dbReference type="InterPro" id="IPR005111">
    <property type="entry name" value="MoeA_C_domain_IV"/>
</dbReference>
<comment type="pathway">
    <text evidence="3 11">Cofactor biosynthesis; molybdopterin biosynthesis.</text>
</comment>
<dbReference type="Gene3D" id="2.170.190.11">
    <property type="entry name" value="Molybdopterin biosynthesis moea protein, domain 3"/>
    <property type="match status" value="1"/>
</dbReference>
<evidence type="ECO:0000256" key="8">
    <source>
        <dbReference type="ARBA" id="ARBA00022842"/>
    </source>
</evidence>
<evidence type="ECO:0000256" key="11">
    <source>
        <dbReference type="RuleBase" id="RU365090"/>
    </source>
</evidence>
<keyword evidence="9 11" id="KW-0501">Molybdenum cofactor biosynthesis</keyword>
<dbReference type="AlphaFoldDB" id="A0A4V2SUZ4"/>
<comment type="catalytic activity">
    <reaction evidence="10">
        <text>adenylyl-molybdopterin + molybdate = Mo-molybdopterin + AMP + H(+)</text>
        <dbReference type="Rhea" id="RHEA:35047"/>
        <dbReference type="ChEBI" id="CHEBI:15378"/>
        <dbReference type="ChEBI" id="CHEBI:36264"/>
        <dbReference type="ChEBI" id="CHEBI:62727"/>
        <dbReference type="ChEBI" id="CHEBI:71302"/>
        <dbReference type="ChEBI" id="CHEBI:456215"/>
        <dbReference type="EC" id="2.10.1.1"/>
    </reaction>
</comment>
<dbReference type="GO" id="GO:0046872">
    <property type="term" value="F:metal ion binding"/>
    <property type="evidence" value="ECO:0007669"/>
    <property type="project" value="UniProtKB-UniRule"/>
</dbReference>
<dbReference type="InterPro" id="IPR001453">
    <property type="entry name" value="MoaB/Mog_dom"/>
</dbReference>
<dbReference type="InterPro" id="IPR036425">
    <property type="entry name" value="MoaB/Mog-like_dom_sf"/>
</dbReference>
<keyword evidence="7 11" id="KW-0479">Metal-binding</keyword>
<dbReference type="InterPro" id="IPR005110">
    <property type="entry name" value="MoeA_linker/N"/>
</dbReference>
<sequence length="406" mass="42211">MASEPMSVSDYRTTVRTLLGAQPSSTRELAHCRGLVLAEEVIAPVSLPPFDNSAMDGYAVRAVDVADANQDNPVELPVTTDIPAGRTEVPPLLPGTAHRIMTGAPLPPGADTVVQVELTDGGIERVRIDGSAPVGKHLRRTGEDVIAGSKILEPGTVLGPAQLGLAAAVGLRDLPVHRPPRVLVLSTGSELVAPGEPLLPGQIYESNSVMLASALREVGCEVRELRFVPDDVSAFHATLAPELDSVDLLVTSGGVSAGAFEVVKDALSGQGVEFTKVAVQPGGPQGCGRYQGVPVVTLPGNPVSALVSVELFLRPAVLGSLGHRSVHRRQVRARLTSALTSPGGKEQYRRGLYRPRLGEVSGEVGPSGGPGSHLLASFAAANCLIAIDKETTELAEGAEVDVLLLD</sequence>
<reference evidence="13 14" key="1">
    <citation type="submission" date="2019-03" db="EMBL/GenBank/DDBJ databases">
        <title>Genomic Encyclopedia of Type Strains, Phase IV (KMG-IV): sequencing the most valuable type-strain genomes for metagenomic binning, comparative biology and taxonomic classification.</title>
        <authorList>
            <person name="Goeker M."/>
        </authorList>
    </citation>
    <scope>NUCLEOTIDE SEQUENCE [LARGE SCALE GENOMIC DNA]</scope>
    <source>
        <strain evidence="13 14">DSM 45765</strain>
    </source>
</reference>
<name>A0A4V2SUZ4_9PSEU</name>
<evidence type="ECO:0000256" key="1">
    <source>
        <dbReference type="ARBA" id="ARBA00001946"/>
    </source>
</evidence>
<evidence type="ECO:0000256" key="6">
    <source>
        <dbReference type="ARBA" id="ARBA00022679"/>
    </source>
</evidence>
<dbReference type="NCBIfam" id="NF045515">
    <property type="entry name" value="Glp_gephyrin"/>
    <property type="match status" value="1"/>
</dbReference>
<dbReference type="Proteomes" id="UP000294911">
    <property type="component" value="Unassembled WGS sequence"/>
</dbReference>
<comment type="cofactor">
    <cofactor evidence="1 11">
        <name>Mg(2+)</name>
        <dbReference type="ChEBI" id="CHEBI:18420"/>
    </cofactor>
</comment>
<dbReference type="Pfam" id="PF03453">
    <property type="entry name" value="MoeA_N"/>
    <property type="match status" value="1"/>
</dbReference>
<dbReference type="Gene3D" id="3.90.105.10">
    <property type="entry name" value="Molybdopterin biosynthesis moea protein, domain 2"/>
    <property type="match status" value="1"/>
</dbReference>
<dbReference type="Pfam" id="PF00994">
    <property type="entry name" value="MoCF_biosynth"/>
    <property type="match status" value="1"/>
</dbReference>
<evidence type="ECO:0000256" key="9">
    <source>
        <dbReference type="ARBA" id="ARBA00023150"/>
    </source>
</evidence>
<dbReference type="EMBL" id="SLXQ01000001">
    <property type="protein sequence ID" value="TCP56596.1"/>
    <property type="molecule type" value="Genomic_DNA"/>
</dbReference>
<evidence type="ECO:0000313" key="13">
    <source>
        <dbReference type="EMBL" id="TCP56596.1"/>
    </source>
</evidence>
<comment type="caution">
    <text evidence="13">The sequence shown here is derived from an EMBL/GenBank/DDBJ whole genome shotgun (WGS) entry which is preliminary data.</text>
</comment>
<dbReference type="Gene3D" id="2.40.340.10">
    <property type="entry name" value="MoeA, C-terminal, domain IV"/>
    <property type="match status" value="1"/>
</dbReference>
<protein>
    <recommendedName>
        <fullName evidence="11">Molybdopterin molybdenumtransferase</fullName>
        <ecNumber evidence="11">2.10.1.1</ecNumber>
    </recommendedName>
</protein>
<evidence type="ECO:0000256" key="2">
    <source>
        <dbReference type="ARBA" id="ARBA00002901"/>
    </source>
</evidence>
<dbReference type="InterPro" id="IPR036688">
    <property type="entry name" value="MoeA_C_domain_IV_sf"/>
</dbReference>
<dbReference type="Pfam" id="PF03454">
    <property type="entry name" value="MoeA_C"/>
    <property type="match status" value="1"/>
</dbReference>
<dbReference type="NCBIfam" id="TIGR00177">
    <property type="entry name" value="molyb_syn"/>
    <property type="match status" value="1"/>
</dbReference>
<dbReference type="GO" id="GO:0061599">
    <property type="term" value="F:molybdopterin molybdotransferase activity"/>
    <property type="evidence" value="ECO:0007669"/>
    <property type="project" value="UniProtKB-UniRule"/>
</dbReference>
<dbReference type="FunFam" id="3.40.980.10:FF:000004">
    <property type="entry name" value="Molybdopterin molybdenumtransferase"/>
    <property type="match status" value="1"/>
</dbReference>